<dbReference type="GO" id="GO:0045087">
    <property type="term" value="P:innate immune response"/>
    <property type="evidence" value="ECO:0007669"/>
    <property type="project" value="UniProtKB-KW"/>
</dbReference>
<dbReference type="Gene3D" id="1.10.533.10">
    <property type="entry name" value="Death Domain, Fas"/>
    <property type="match status" value="2"/>
</dbReference>
<accession>A0A9W7WRW0</accession>
<dbReference type="PROSITE" id="PS50824">
    <property type="entry name" value="DAPIN"/>
    <property type="match status" value="1"/>
</dbReference>
<evidence type="ECO:0000256" key="5">
    <source>
        <dbReference type="ARBA" id="ARBA00023198"/>
    </source>
</evidence>
<comment type="subcellular location">
    <subcellularLocation>
        <location evidence="1">Inflammasome</location>
    </subcellularLocation>
</comment>
<dbReference type="InterPro" id="IPR033516">
    <property type="entry name" value="CARD8/ASC/NALP1_CARD"/>
</dbReference>
<dbReference type="PROSITE" id="PS50209">
    <property type="entry name" value="CARD"/>
    <property type="match status" value="1"/>
</dbReference>
<gene>
    <name evidence="10" type="ORF">IRJ41_022797</name>
</gene>
<dbReference type="SUPFAM" id="SSF47986">
    <property type="entry name" value="DEATH domain"/>
    <property type="match status" value="2"/>
</dbReference>
<evidence type="ECO:0000256" key="3">
    <source>
        <dbReference type="ARBA" id="ARBA00022588"/>
    </source>
</evidence>
<keyword evidence="2" id="KW-0963">Cytoplasm</keyword>
<evidence type="ECO:0000256" key="7">
    <source>
        <dbReference type="SAM" id="MobiDB-lite"/>
    </source>
</evidence>
<dbReference type="InterPro" id="IPR004020">
    <property type="entry name" value="DAPIN"/>
</dbReference>
<dbReference type="InterPro" id="IPR001315">
    <property type="entry name" value="CARD"/>
</dbReference>
<dbReference type="FunFam" id="1.10.533.10:FF:000013">
    <property type="entry name" value="Apoptosis-associated speck-like protein containing a CARD"/>
    <property type="match status" value="1"/>
</dbReference>
<dbReference type="Proteomes" id="UP001059041">
    <property type="component" value="Linkage Group LG8"/>
</dbReference>
<dbReference type="Pfam" id="PF02758">
    <property type="entry name" value="PYRIN"/>
    <property type="match status" value="1"/>
</dbReference>
<dbReference type="PANTHER" id="PTHR46985:SF2">
    <property type="entry name" value="APOPTOSIS-ASSOCIATED SPECK-LIKE PROTEIN CONTAINING A CARD"/>
    <property type="match status" value="1"/>
</dbReference>
<reference evidence="10" key="1">
    <citation type="submission" date="2021-02" db="EMBL/GenBank/DDBJ databases">
        <title>Comparative genomics reveals that relaxation of natural selection precedes convergent phenotypic evolution of cavefish.</title>
        <authorList>
            <person name="Peng Z."/>
        </authorList>
    </citation>
    <scope>NUCLEOTIDE SEQUENCE</scope>
    <source>
        <tissue evidence="10">Muscle</tissue>
    </source>
</reference>
<keyword evidence="3" id="KW-0399">Innate immunity</keyword>
<feature type="domain" description="Pyrin" evidence="9">
    <location>
        <begin position="1"/>
        <end position="90"/>
    </location>
</feature>
<evidence type="ECO:0000256" key="4">
    <source>
        <dbReference type="ARBA" id="ARBA00022859"/>
    </source>
</evidence>
<evidence type="ECO:0000256" key="6">
    <source>
        <dbReference type="ARBA" id="ARBA00023233"/>
    </source>
</evidence>
<dbReference type="GO" id="GO:0006954">
    <property type="term" value="P:inflammatory response"/>
    <property type="evidence" value="ECO:0007669"/>
    <property type="project" value="UniProtKB-KW"/>
</dbReference>
<keyword evidence="4" id="KW-0391">Immunity</keyword>
<dbReference type="AlphaFoldDB" id="A0A9W7WRW0"/>
<dbReference type="GO" id="GO:0061702">
    <property type="term" value="C:canonical inflammasome complex"/>
    <property type="evidence" value="ECO:0007669"/>
    <property type="project" value="UniProtKB-SubCell"/>
</dbReference>
<dbReference type="CDD" id="cd08321">
    <property type="entry name" value="Pyrin_ASC-like"/>
    <property type="match status" value="1"/>
</dbReference>
<dbReference type="CDD" id="cd08330">
    <property type="entry name" value="CARD_ASC_NALP1"/>
    <property type="match status" value="1"/>
</dbReference>
<evidence type="ECO:0000313" key="10">
    <source>
        <dbReference type="EMBL" id="KAI7807171.1"/>
    </source>
</evidence>
<dbReference type="SMART" id="SM01289">
    <property type="entry name" value="PYRIN"/>
    <property type="match status" value="1"/>
</dbReference>
<feature type="domain" description="CARD" evidence="8">
    <location>
        <begin position="106"/>
        <end position="196"/>
    </location>
</feature>
<evidence type="ECO:0000256" key="2">
    <source>
        <dbReference type="ARBA" id="ARBA00022490"/>
    </source>
</evidence>
<evidence type="ECO:0000313" key="11">
    <source>
        <dbReference type="Proteomes" id="UP001059041"/>
    </source>
</evidence>
<organism evidence="10 11">
    <name type="scientific">Triplophysa rosa</name>
    <name type="common">Cave loach</name>
    <dbReference type="NCBI Taxonomy" id="992332"/>
    <lineage>
        <taxon>Eukaryota</taxon>
        <taxon>Metazoa</taxon>
        <taxon>Chordata</taxon>
        <taxon>Craniata</taxon>
        <taxon>Vertebrata</taxon>
        <taxon>Euteleostomi</taxon>
        <taxon>Actinopterygii</taxon>
        <taxon>Neopterygii</taxon>
        <taxon>Teleostei</taxon>
        <taxon>Ostariophysi</taxon>
        <taxon>Cypriniformes</taxon>
        <taxon>Nemacheilidae</taxon>
        <taxon>Triplophysa</taxon>
    </lineage>
</organism>
<dbReference type="InterPro" id="IPR051249">
    <property type="entry name" value="NLRP_Inflammasome"/>
</dbReference>
<keyword evidence="6" id="KW-1271">Inflammasome</keyword>
<dbReference type="GO" id="GO:0042981">
    <property type="term" value="P:regulation of apoptotic process"/>
    <property type="evidence" value="ECO:0007669"/>
    <property type="project" value="InterPro"/>
</dbReference>
<comment type="caution">
    <text evidence="10">The sequence shown here is derived from an EMBL/GenBank/DDBJ whole genome shotgun (WGS) entry which is preliminary data.</text>
</comment>
<keyword evidence="11" id="KW-1185">Reference proteome</keyword>
<feature type="compositionally biased region" description="Low complexity" evidence="7">
    <location>
        <begin position="95"/>
        <end position="108"/>
    </location>
</feature>
<sequence>MVKTLKDHLIDTFDDLTQDSVKKFTRKLCDRSQEPRVRRGAVEKIKDSLDLADVMVDTFTSKEAVTVTIEILQAIGCNQQAEDLNKATGQAGARGSAEVSPGSSSAPSKGKHFVDKHRSQLINRVTNIDAILDELLQNEIISHNEYNVIRSKNTSSEKMRDLFAGPMLSAGNEGKDALYEALMMLQRPLMKDLGAQ</sequence>
<keyword evidence="5" id="KW-0395">Inflammatory response</keyword>
<dbReference type="Pfam" id="PF00619">
    <property type="entry name" value="CARD"/>
    <property type="match status" value="1"/>
</dbReference>
<dbReference type="EMBL" id="JAFHDT010000008">
    <property type="protein sequence ID" value="KAI7807171.1"/>
    <property type="molecule type" value="Genomic_DNA"/>
</dbReference>
<dbReference type="OrthoDB" id="8888059at2759"/>
<protein>
    <submittedName>
        <fullName evidence="10">Apoptosis-associated speck-like protein containing a CARD</fullName>
    </submittedName>
</protein>
<name>A0A9W7WRW0_TRIRA</name>
<evidence type="ECO:0000256" key="1">
    <source>
        <dbReference type="ARBA" id="ARBA00004110"/>
    </source>
</evidence>
<evidence type="ECO:0000259" key="8">
    <source>
        <dbReference type="PROSITE" id="PS50209"/>
    </source>
</evidence>
<dbReference type="InterPro" id="IPR011029">
    <property type="entry name" value="DEATH-like_dom_sf"/>
</dbReference>
<evidence type="ECO:0000259" key="9">
    <source>
        <dbReference type="PROSITE" id="PS50824"/>
    </source>
</evidence>
<feature type="region of interest" description="Disordered" evidence="7">
    <location>
        <begin position="86"/>
        <end position="114"/>
    </location>
</feature>
<proteinExistence type="predicted"/>
<dbReference type="PANTHER" id="PTHR46985">
    <property type="entry name" value="NACHT, LRR AND PYD DOMAINS-CONTAINING PROTEIN 1"/>
    <property type="match status" value="1"/>
</dbReference>